<keyword evidence="1" id="KW-0880">Kelch repeat</keyword>
<evidence type="ECO:0000256" key="1">
    <source>
        <dbReference type="ARBA" id="ARBA00022441"/>
    </source>
</evidence>
<dbReference type="AlphaFoldDB" id="A0A1J4JEI9"/>
<evidence type="ECO:0008006" key="5">
    <source>
        <dbReference type="Google" id="ProtNLM"/>
    </source>
</evidence>
<name>A0A1J4JEI9_9EUKA</name>
<dbReference type="PANTHER" id="PTHR46093">
    <property type="entry name" value="ACYL-COA-BINDING DOMAIN-CONTAINING PROTEIN 5"/>
    <property type="match status" value="1"/>
</dbReference>
<evidence type="ECO:0000313" key="4">
    <source>
        <dbReference type="Proteomes" id="UP000179807"/>
    </source>
</evidence>
<accession>A0A1J4JEI9</accession>
<dbReference type="OrthoDB" id="10251809at2759"/>
<dbReference type="GeneID" id="94846597"/>
<evidence type="ECO:0000256" key="2">
    <source>
        <dbReference type="ARBA" id="ARBA00022737"/>
    </source>
</evidence>
<reference evidence="3" key="1">
    <citation type="submission" date="2016-10" db="EMBL/GenBank/DDBJ databases">
        <authorList>
            <person name="Benchimol M."/>
            <person name="Almeida L.G."/>
            <person name="Vasconcelos A.T."/>
            <person name="Perreira-Neves A."/>
            <person name="Rosa I.A."/>
            <person name="Tasca T."/>
            <person name="Bogo M.R."/>
            <person name="de Souza W."/>
        </authorList>
    </citation>
    <scope>NUCLEOTIDE SEQUENCE [LARGE SCALE GENOMIC DNA]</scope>
    <source>
        <strain evidence="3">K</strain>
    </source>
</reference>
<dbReference type="EMBL" id="MLAK01001228">
    <property type="protein sequence ID" value="OHS95676.1"/>
    <property type="molecule type" value="Genomic_DNA"/>
</dbReference>
<dbReference type="PANTHER" id="PTHR46093:SF18">
    <property type="entry name" value="FIBRONECTIN TYPE-III DOMAIN-CONTAINING PROTEIN"/>
    <property type="match status" value="1"/>
</dbReference>
<keyword evidence="4" id="KW-1185">Reference proteome</keyword>
<evidence type="ECO:0000313" key="3">
    <source>
        <dbReference type="EMBL" id="OHS95676.1"/>
    </source>
</evidence>
<dbReference type="Proteomes" id="UP000179807">
    <property type="component" value="Unassembled WGS sequence"/>
</dbReference>
<protein>
    <recommendedName>
        <fullName evidence="5">BTB domain-containing protein</fullName>
    </recommendedName>
</protein>
<keyword evidence="2" id="KW-0677">Repeat</keyword>
<sequence length="999" mass="114631">MQKLTSIPLPHSLPHICGQCVSYSDKFAFFGGFTQERPLKENPEKKESLHSGKIYTFSLQQDDQIYESKSNIRHTQTIAATTVLNDEIGISFTFGGLSQVENENTTIPEVICTSNLYGHRWTHQFDINSFSNSKIHFHQCNFEYSFCTNPVDDIFNAGKECSDMFGVHNGKEMFTPSLNSEKPTARYFHSSAWDEKHNLMWIFGGLSIENEDFSSVQTNAQNKVYLNDTWCWNIYTGMWKKITIKNSPSPRIGASMTYMNGKLFLFGGFHHTNKIKDLFYYLDISKYNGKDEYQLSWILIPNIPQNLTNKFAGVKILPYSPSLSQSFIIFSGGSSIDIYDSITLLEENTNEIVFSQMELVSYDLNSGTFEIHLIDHLIPEISYHSAAIINDKLCVVGGIIANHNSYSFHKFLQCFDIFSFFSKPSSIDQSLVIELETIPKVSCSNEKLNYHKLDDDLYKIDSLIFKDFKKVVAKEIERISKKERVQNLFNIFQNHQKYHFPLDDFIISNNVYASKQILQSRIGNPIFPTFQLPHELIYDLIMFAYTDVVDPANSKLTDIYSFMKFLDFCRERRLYRLMAFEIGIHIQEISPSDFLSICLSTKGFPGQPMFDDSNLNFLKTLFSRSIQKYHSLADFSLIEFLSPKCARFIHQALFNQTKATSLKIAESTLENDLACIETDRTFEVKNGFINIDHSALQFNIEYFSQASTAVVRAIETFSLSSLFDINDTDDIFMAFKLICTCKTAIDDELFDKIMNDSKSKFLEHASHNLVFKKKLCHILPSIKYLTVIEFATKMIGINGATTIIGNDQINIQYDCKFGIKLPSVTFNVDVGKESILFLIILMYSGCKITDLPSFFDRKFIANELLTLSATCSYLPPHTLRKSINNFIIETLFSNEITNEIILENFPRLFNAGIHEDVMKYADVIQISAMAAQPNYINNFSEEQIMWLIEQCNNDNDYSDLQQQPQHNISDKNNLEVENGLEESETDEDFVVDDVSIFSK</sequence>
<dbReference type="InterPro" id="IPR015915">
    <property type="entry name" value="Kelch-typ_b-propeller"/>
</dbReference>
<comment type="caution">
    <text evidence="3">The sequence shown here is derived from an EMBL/GenBank/DDBJ whole genome shotgun (WGS) entry which is preliminary data.</text>
</comment>
<proteinExistence type="predicted"/>
<dbReference type="SUPFAM" id="SSF117281">
    <property type="entry name" value="Kelch motif"/>
    <property type="match status" value="1"/>
</dbReference>
<gene>
    <name evidence="3" type="ORF">TRFO_38183</name>
</gene>
<dbReference type="RefSeq" id="XP_068348813.1">
    <property type="nucleotide sequence ID" value="XM_068511893.1"/>
</dbReference>
<dbReference type="Gene3D" id="2.120.10.80">
    <property type="entry name" value="Kelch-type beta propeller"/>
    <property type="match status" value="1"/>
</dbReference>
<organism evidence="3 4">
    <name type="scientific">Tritrichomonas foetus</name>
    <dbReference type="NCBI Taxonomy" id="1144522"/>
    <lineage>
        <taxon>Eukaryota</taxon>
        <taxon>Metamonada</taxon>
        <taxon>Parabasalia</taxon>
        <taxon>Tritrichomonadida</taxon>
        <taxon>Tritrichomonadidae</taxon>
        <taxon>Tritrichomonas</taxon>
    </lineage>
</organism>
<dbReference type="Pfam" id="PF24681">
    <property type="entry name" value="Kelch_KLHDC2_KLHL20_DRC7"/>
    <property type="match status" value="1"/>
</dbReference>
<dbReference type="VEuPathDB" id="TrichDB:TRFO_38183"/>